<feature type="region of interest" description="Disordered" evidence="1">
    <location>
        <begin position="142"/>
        <end position="175"/>
    </location>
</feature>
<proteinExistence type="predicted"/>
<gene>
    <name evidence="3" type="ORF">g.19748</name>
</gene>
<protein>
    <submittedName>
        <fullName evidence="3">Uncharacterized protein</fullName>
    </submittedName>
</protein>
<evidence type="ECO:0000313" key="3">
    <source>
        <dbReference type="EMBL" id="JAS43729.1"/>
    </source>
</evidence>
<organism evidence="3">
    <name type="scientific">Cuerna arida</name>
    <dbReference type="NCBI Taxonomy" id="1464854"/>
    <lineage>
        <taxon>Eukaryota</taxon>
        <taxon>Metazoa</taxon>
        <taxon>Ecdysozoa</taxon>
        <taxon>Arthropoda</taxon>
        <taxon>Hexapoda</taxon>
        <taxon>Insecta</taxon>
        <taxon>Pterygota</taxon>
        <taxon>Neoptera</taxon>
        <taxon>Paraneoptera</taxon>
        <taxon>Hemiptera</taxon>
        <taxon>Auchenorrhyncha</taxon>
        <taxon>Membracoidea</taxon>
        <taxon>Cicadellidae</taxon>
        <taxon>Cicadellinae</taxon>
        <taxon>Proconiini</taxon>
        <taxon>Cuerna</taxon>
    </lineage>
</organism>
<feature type="transmembrane region" description="Helical" evidence="2">
    <location>
        <begin position="59"/>
        <end position="78"/>
    </location>
</feature>
<keyword evidence="2" id="KW-0812">Transmembrane</keyword>
<accession>A0A1B6F0E3</accession>
<evidence type="ECO:0000256" key="2">
    <source>
        <dbReference type="SAM" id="Phobius"/>
    </source>
</evidence>
<dbReference type="EMBL" id="GECZ01026040">
    <property type="protein sequence ID" value="JAS43729.1"/>
    <property type="molecule type" value="Transcribed_RNA"/>
</dbReference>
<keyword evidence="2" id="KW-0472">Membrane</keyword>
<evidence type="ECO:0000256" key="1">
    <source>
        <dbReference type="SAM" id="MobiDB-lite"/>
    </source>
</evidence>
<keyword evidence="2" id="KW-1133">Transmembrane helix</keyword>
<reference evidence="3" key="1">
    <citation type="submission" date="2015-11" db="EMBL/GenBank/DDBJ databases">
        <title>De novo transcriptome assembly of four potential Pierce s Disease insect vectors from Arizona vineyards.</title>
        <authorList>
            <person name="Tassone E.E."/>
        </authorList>
    </citation>
    <scope>NUCLEOTIDE SEQUENCE</scope>
</reference>
<dbReference type="AlphaFoldDB" id="A0A1B6F0E3"/>
<name>A0A1B6F0E3_9HEMI</name>
<sequence>MAHKLLVWSVAAFWGGFSAYYLTHTDSKLSLYDLLLMMPQWCELSEEFNTSYIVLSPQATIIFSMAVTVLLTLCWYSVEEDDIDIMTSESSEMDQYVKTDVAPEDNLKEDALLESAKSLAEQVDLEYKYCAASIASNNETHGKKVGGEAEWATGETSSEGEDATREITGAQIRNYPKDNEEEKILKFLDQ</sequence>